<dbReference type="SUPFAM" id="SSF55874">
    <property type="entry name" value="ATPase domain of HSP90 chaperone/DNA topoisomerase II/histidine kinase"/>
    <property type="match status" value="1"/>
</dbReference>
<evidence type="ECO:0000313" key="13">
    <source>
        <dbReference type="EMBL" id="SKB44992.1"/>
    </source>
</evidence>
<keyword evidence="7" id="KW-0067">ATP-binding</keyword>
<dbReference type="GO" id="GO:0016020">
    <property type="term" value="C:membrane"/>
    <property type="evidence" value="ECO:0007669"/>
    <property type="project" value="InterPro"/>
</dbReference>
<evidence type="ECO:0000256" key="3">
    <source>
        <dbReference type="ARBA" id="ARBA00022553"/>
    </source>
</evidence>
<evidence type="ECO:0000259" key="11">
    <source>
        <dbReference type="Pfam" id="PF07495"/>
    </source>
</evidence>
<reference evidence="14" key="1">
    <citation type="submission" date="2017-02" db="EMBL/GenBank/DDBJ databases">
        <authorList>
            <person name="Varghese N."/>
            <person name="Submissions S."/>
        </authorList>
    </citation>
    <scope>NUCLEOTIDE SEQUENCE [LARGE SCALE GENOMIC DNA]</scope>
    <source>
        <strain evidence="14">DSM 22385</strain>
    </source>
</reference>
<dbReference type="Gene3D" id="3.30.565.10">
    <property type="entry name" value="Histidine kinase-like ATPase, C-terminal domain"/>
    <property type="match status" value="1"/>
</dbReference>
<evidence type="ECO:0000256" key="1">
    <source>
        <dbReference type="ARBA" id="ARBA00000085"/>
    </source>
</evidence>
<sequence length="981" mass="110549">MFTILSKIIFRSFIVMISLVLNQQVYGQRYNFKNYDIEDGLIQSQAQRIFQDREHNLWISTFGGISRFNGRDFTNFISSDGAAGTATAMAEDGAGRVWFASRTLSYFDGQNMLTLKKPAKYGKGIFHHLVKAKDGNLWGAVGYEMFMVKDLRVHAVVLPWKVSVDAMATDPEGNIHASFRHKGLYRLQGKTWHRVTSYGKIYDQLAVRNIIFDKIRKHTIYLQSFGDFLSVENGKIAAYANPEIKKIHGAILAVKQDESGSLWFCTTAGLFNIGYDTFRSFNSSNGFTDNAVNDVCLDNAGNIWLATEGSGIFRFNGDMYVRFDQTQRLPNEVIMSLAGNKRQGIWMGTFGGGLVNYKNNQLSYYKIPADGPRSQSIFSLYIDREEALWIGTLRAGLWKYKNGRFTQTPQSPTGPYLVNGIIGDHKGQVWVSSPEGCYYYEGSKPVKLSDYKGSASCIAEIGKDSILLGSDNGVTLITNKRVDLSYKIPGIEGKNILSVKKYGRFIMLATAIDGLYILNTHNKKVKNYRQADGLYSNAVYSITSDNRNIWLGTGRGINKLRLDPATMNITILNDHRPIRLVVEANQNAALFDGSKIWIGTAKGAFVYDPLKTMKFTRPEVKIQTVRISQPGVDTVVKGTPSVKLLEPNKTHSLPYKQNNLVISYSGIYLSDQDALRYQYRLVGLADNFSIPVRNTTVNYLSIPEGSYTFEVKAVLENGMSSSVKSFSFVIVPPFYRTTPFRILVFLLIVLLIFLTQSYLITRKEKRRLLIQSITREEKRKIREQTAEDFHDDMGNKLTRISILSDILASKIDPDKIEERKLVTQIKDTASALYNGTKDILWALDPKADNLYEILSHLYYFGSDLFSNTGITFHFNEPESSFKKIKLPMEYSRNVTMIFKELLNNVLKHSDAKNAWLNVSVTNGEIKIELSDDGKGFDTNKSHSGKGMINIRNRSARLKGDVTMVSETGKSTITTLKIQQPG</sequence>
<keyword evidence="14" id="KW-1185">Reference proteome</keyword>
<dbReference type="InterPro" id="IPR013783">
    <property type="entry name" value="Ig-like_fold"/>
</dbReference>
<dbReference type="InterPro" id="IPR011110">
    <property type="entry name" value="Reg_prop"/>
</dbReference>
<dbReference type="InterPro" id="IPR050482">
    <property type="entry name" value="Sensor_HK_TwoCompSys"/>
</dbReference>
<accession>A0A1T5BCJ0</accession>
<dbReference type="InterPro" id="IPR011712">
    <property type="entry name" value="Sig_transdc_His_kin_sub3_dim/P"/>
</dbReference>
<dbReference type="InterPro" id="IPR015943">
    <property type="entry name" value="WD40/YVTN_repeat-like_dom_sf"/>
</dbReference>
<keyword evidence="5" id="KW-0547">Nucleotide-binding</keyword>
<dbReference type="Pfam" id="PF07730">
    <property type="entry name" value="HisKA_3"/>
    <property type="match status" value="1"/>
</dbReference>
<dbReference type="GO" id="GO:0005524">
    <property type="term" value="F:ATP binding"/>
    <property type="evidence" value="ECO:0007669"/>
    <property type="project" value="UniProtKB-KW"/>
</dbReference>
<keyword evidence="9" id="KW-1133">Transmembrane helix</keyword>
<dbReference type="PANTHER" id="PTHR24421">
    <property type="entry name" value="NITRATE/NITRITE SENSOR PROTEIN NARX-RELATED"/>
    <property type="match status" value="1"/>
</dbReference>
<evidence type="ECO:0000256" key="4">
    <source>
        <dbReference type="ARBA" id="ARBA00022679"/>
    </source>
</evidence>
<protein>
    <recommendedName>
        <fullName evidence="2">histidine kinase</fullName>
        <ecNumber evidence="2">2.7.13.3</ecNumber>
    </recommendedName>
</protein>
<dbReference type="InterPro" id="IPR003594">
    <property type="entry name" value="HATPase_dom"/>
</dbReference>
<keyword evidence="9" id="KW-0812">Transmembrane</keyword>
<dbReference type="PANTHER" id="PTHR24421:SF10">
    <property type="entry name" value="NITRATE_NITRITE SENSOR PROTEIN NARQ"/>
    <property type="match status" value="1"/>
</dbReference>
<dbReference type="OrthoDB" id="9809670at2"/>
<feature type="transmembrane region" description="Helical" evidence="9">
    <location>
        <begin position="740"/>
        <end position="760"/>
    </location>
</feature>
<gene>
    <name evidence="13" type="ORF">SAMN05661099_1497</name>
</gene>
<dbReference type="GO" id="GO:0046983">
    <property type="term" value="F:protein dimerization activity"/>
    <property type="evidence" value="ECO:0007669"/>
    <property type="project" value="InterPro"/>
</dbReference>
<dbReference type="Gene3D" id="2.130.10.10">
    <property type="entry name" value="YVTN repeat-like/Quinoprotein amine dehydrogenase"/>
    <property type="match status" value="2"/>
</dbReference>
<comment type="catalytic activity">
    <reaction evidence="1">
        <text>ATP + protein L-histidine = ADP + protein N-phospho-L-histidine.</text>
        <dbReference type="EC" id="2.7.13.3"/>
    </reaction>
</comment>
<proteinExistence type="predicted"/>
<evidence type="ECO:0000256" key="5">
    <source>
        <dbReference type="ARBA" id="ARBA00022741"/>
    </source>
</evidence>
<dbReference type="Proteomes" id="UP000189981">
    <property type="component" value="Unassembled WGS sequence"/>
</dbReference>
<evidence type="ECO:0000256" key="9">
    <source>
        <dbReference type="SAM" id="Phobius"/>
    </source>
</evidence>
<dbReference type="STRING" id="572036.SAMN05661099_1497"/>
<dbReference type="RefSeq" id="WP_079701967.1">
    <property type="nucleotide sequence ID" value="NZ_FUYR01000001.1"/>
</dbReference>
<evidence type="ECO:0000256" key="8">
    <source>
        <dbReference type="ARBA" id="ARBA00023012"/>
    </source>
</evidence>
<evidence type="ECO:0000259" key="10">
    <source>
        <dbReference type="Pfam" id="PF02518"/>
    </source>
</evidence>
<dbReference type="Gene3D" id="2.60.40.10">
    <property type="entry name" value="Immunoglobulins"/>
    <property type="match status" value="1"/>
</dbReference>
<dbReference type="EMBL" id="FUYR01000001">
    <property type="protein sequence ID" value="SKB44992.1"/>
    <property type="molecule type" value="Genomic_DNA"/>
</dbReference>
<keyword evidence="4" id="KW-0808">Transferase</keyword>
<dbReference type="CDD" id="cd16917">
    <property type="entry name" value="HATPase_UhpB-NarQ-NarX-like"/>
    <property type="match status" value="1"/>
</dbReference>
<dbReference type="AlphaFoldDB" id="A0A1T5BCJ0"/>
<evidence type="ECO:0000256" key="6">
    <source>
        <dbReference type="ARBA" id="ARBA00022777"/>
    </source>
</evidence>
<evidence type="ECO:0000259" key="12">
    <source>
        <dbReference type="Pfam" id="PF07730"/>
    </source>
</evidence>
<dbReference type="InterPro" id="IPR036890">
    <property type="entry name" value="HATPase_C_sf"/>
</dbReference>
<keyword evidence="3" id="KW-0597">Phosphoprotein</keyword>
<dbReference type="EC" id="2.7.13.3" evidence="2"/>
<evidence type="ECO:0000256" key="7">
    <source>
        <dbReference type="ARBA" id="ARBA00022840"/>
    </source>
</evidence>
<feature type="domain" description="Signal transduction histidine kinase subgroup 3 dimerisation and phosphoacceptor" evidence="12">
    <location>
        <begin position="782"/>
        <end position="847"/>
    </location>
</feature>
<keyword evidence="8" id="KW-0902">Two-component regulatory system</keyword>
<organism evidence="13 14">
    <name type="scientific">Daejeonella lutea</name>
    <dbReference type="NCBI Taxonomy" id="572036"/>
    <lineage>
        <taxon>Bacteria</taxon>
        <taxon>Pseudomonadati</taxon>
        <taxon>Bacteroidota</taxon>
        <taxon>Sphingobacteriia</taxon>
        <taxon>Sphingobacteriales</taxon>
        <taxon>Sphingobacteriaceae</taxon>
        <taxon>Daejeonella</taxon>
    </lineage>
</organism>
<feature type="domain" description="Histidine kinase/HSP90-like ATPase" evidence="10">
    <location>
        <begin position="893"/>
        <end position="978"/>
    </location>
</feature>
<dbReference type="GO" id="GO:0000155">
    <property type="term" value="F:phosphorelay sensor kinase activity"/>
    <property type="evidence" value="ECO:0007669"/>
    <property type="project" value="InterPro"/>
</dbReference>
<dbReference type="Pfam" id="PF07495">
    <property type="entry name" value="Y_Y_Y"/>
    <property type="match status" value="1"/>
</dbReference>
<dbReference type="Pfam" id="PF02518">
    <property type="entry name" value="HATPase_c"/>
    <property type="match status" value="1"/>
</dbReference>
<feature type="domain" description="Two component regulator three Y" evidence="11">
    <location>
        <begin position="671"/>
        <end position="730"/>
    </location>
</feature>
<dbReference type="SUPFAM" id="SSF63829">
    <property type="entry name" value="Calcium-dependent phosphotriesterase"/>
    <property type="match status" value="2"/>
</dbReference>
<evidence type="ECO:0000313" key="14">
    <source>
        <dbReference type="Proteomes" id="UP000189981"/>
    </source>
</evidence>
<dbReference type="Pfam" id="PF07494">
    <property type="entry name" value="Reg_prop"/>
    <property type="match status" value="1"/>
</dbReference>
<keyword evidence="9" id="KW-0472">Membrane</keyword>
<dbReference type="InterPro" id="IPR011123">
    <property type="entry name" value="Y_Y_Y"/>
</dbReference>
<evidence type="ECO:0000256" key="2">
    <source>
        <dbReference type="ARBA" id="ARBA00012438"/>
    </source>
</evidence>
<keyword evidence="6 13" id="KW-0418">Kinase</keyword>
<name>A0A1T5BCJ0_9SPHI</name>